<feature type="region of interest" description="Disordered" evidence="1">
    <location>
        <begin position="1"/>
        <end position="20"/>
    </location>
</feature>
<organism evidence="3">
    <name type="scientific">Sonneratia apetala</name>
    <dbReference type="NCBI Taxonomy" id="122813"/>
    <lineage>
        <taxon>Eukaryota</taxon>
        <taxon>Viridiplantae</taxon>
        <taxon>Streptophyta</taxon>
        <taxon>Embryophyta</taxon>
        <taxon>Tracheophyta</taxon>
        <taxon>Spermatophyta</taxon>
        <taxon>Magnoliopsida</taxon>
        <taxon>eudicotyledons</taxon>
        <taxon>Gunneridae</taxon>
        <taxon>Pentapetalae</taxon>
        <taxon>rosids</taxon>
        <taxon>malvids</taxon>
        <taxon>Myrtales</taxon>
        <taxon>Lythraceae</taxon>
        <taxon>Sonneratia</taxon>
    </lineage>
</organism>
<sequence>CFTGSGERNELKSTNNTSASSGFNVRELQCHQSQGGYPEGFCSADTEKCCRMTTINLAGHDAAKKDHGSFVSRGLDLNVASVPDLNEEVTPLFENSRDGEDVPRMDNTGSSLRDGGNSSYETCRKRAITKEDAHDSDSTQINGSNSPSNFCNWSGYLDENFEYCVKTIRRLECEGLIDREFRLKLL</sequence>
<proteinExistence type="predicted"/>
<feature type="non-terminal residue" evidence="3">
    <location>
        <position position="186"/>
    </location>
</feature>
<dbReference type="PANTHER" id="PTHR46286">
    <property type="entry name" value="VIN3-LIKE PROTEIN 2-RELATED"/>
    <property type="match status" value="1"/>
</dbReference>
<dbReference type="EMBL" id="KC898893">
    <property type="protein sequence ID" value="AHM92749.1"/>
    <property type="molecule type" value="Genomic_DNA"/>
</dbReference>
<feature type="compositionally biased region" description="Basic and acidic residues" evidence="1">
    <location>
        <begin position="95"/>
        <end position="104"/>
    </location>
</feature>
<dbReference type="Pfam" id="PF23380">
    <property type="entry name" value="VIN3_C"/>
    <property type="match status" value="1"/>
</dbReference>
<accession>A0A0X8Q541</accession>
<evidence type="ECO:0000259" key="2">
    <source>
        <dbReference type="Pfam" id="PF23380"/>
    </source>
</evidence>
<reference evidence="3" key="1">
    <citation type="submission" date="2013-04" db="EMBL/GenBank/DDBJ databases">
        <title>Finding candidate genes under positive selection through transcriptome comparison of four species of Sonneratia, a mangrove genus in the Indo West Pacific region.</title>
        <authorList>
            <person name="Chen S."/>
        </authorList>
    </citation>
    <scope>NUCLEOTIDE SEQUENCE</scope>
</reference>
<dbReference type="InterPro" id="IPR044514">
    <property type="entry name" value="VIN3-like"/>
</dbReference>
<feature type="domain" description="VIN3-like C-terminal" evidence="2">
    <location>
        <begin position="158"/>
        <end position="186"/>
    </location>
</feature>
<dbReference type="GO" id="GO:0040029">
    <property type="term" value="P:epigenetic regulation of gene expression"/>
    <property type="evidence" value="ECO:0007669"/>
    <property type="project" value="InterPro"/>
</dbReference>
<dbReference type="GO" id="GO:0010048">
    <property type="term" value="P:vernalization response"/>
    <property type="evidence" value="ECO:0007669"/>
    <property type="project" value="InterPro"/>
</dbReference>
<evidence type="ECO:0000313" key="3">
    <source>
        <dbReference type="EMBL" id="AHM92749.1"/>
    </source>
</evidence>
<dbReference type="AlphaFoldDB" id="A0A0X8Q541"/>
<evidence type="ECO:0000256" key="1">
    <source>
        <dbReference type="SAM" id="MobiDB-lite"/>
    </source>
</evidence>
<protein>
    <submittedName>
        <fullName evidence="3">Vernalization insensitive 3-like protein</fullName>
    </submittedName>
</protein>
<feature type="compositionally biased region" description="Polar residues" evidence="1">
    <location>
        <begin position="107"/>
        <end position="119"/>
    </location>
</feature>
<dbReference type="InterPro" id="IPR056990">
    <property type="entry name" value="VIN3-like_C"/>
</dbReference>
<feature type="region of interest" description="Disordered" evidence="1">
    <location>
        <begin position="95"/>
        <end position="119"/>
    </location>
</feature>
<name>A0A0X8Q541_9MYRT</name>
<feature type="non-terminal residue" evidence="3">
    <location>
        <position position="1"/>
    </location>
</feature>
<dbReference type="PANTHER" id="PTHR46286:SF1">
    <property type="entry name" value="VIN3-LIKE PROTEIN 1"/>
    <property type="match status" value="1"/>
</dbReference>